<dbReference type="GO" id="GO:0016791">
    <property type="term" value="F:phosphatase activity"/>
    <property type="evidence" value="ECO:0007669"/>
    <property type="project" value="TreeGrafter"/>
</dbReference>
<dbReference type="GO" id="GO:0005737">
    <property type="term" value="C:cytoplasm"/>
    <property type="evidence" value="ECO:0007669"/>
    <property type="project" value="TreeGrafter"/>
</dbReference>
<dbReference type="AlphaFoldDB" id="A0A410JYU5"/>
<evidence type="ECO:0000313" key="3">
    <source>
        <dbReference type="Proteomes" id="UP000287502"/>
    </source>
</evidence>
<dbReference type="OrthoDB" id="384253at2"/>
<dbReference type="SUPFAM" id="SSF56300">
    <property type="entry name" value="Metallo-dependent phosphatases"/>
    <property type="match status" value="1"/>
</dbReference>
<accession>A0A410JYU5</accession>
<dbReference type="PRINTS" id="PR00114">
    <property type="entry name" value="STPHPHTASE"/>
</dbReference>
<gene>
    <name evidence="2" type="ORF">EP073_08115</name>
</gene>
<dbReference type="RefSeq" id="WP_128466652.1">
    <property type="nucleotide sequence ID" value="NZ_CP035108.1"/>
</dbReference>
<dbReference type="InterPro" id="IPR050126">
    <property type="entry name" value="Ap4A_hydrolase"/>
</dbReference>
<dbReference type="Proteomes" id="UP000287502">
    <property type="component" value="Chromosome"/>
</dbReference>
<organism evidence="2 3">
    <name type="scientific">Geovibrio thiophilus</name>
    <dbReference type="NCBI Taxonomy" id="139438"/>
    <lineage>
        <taxon>Bacteria</taxon>
        <taxon>Pseudomonadati</taxon>
        <taxon>Deferribacterota</taxon>
        <taxon>Deferribacteres</taxon>
        <taxon>Deferribacterales</taxon>
        <taxon>Geovibrionaceae</taxon>
        <taxon>Geovibrio</taxon>
    </lineage>
</organism>
<feature type="domain" description="Calcineurin-like phosphoesterase" evidence="1">
    <location>
        <begin position="3"/>
        <end position="195"/>
    </location>
</feature>
<sequence length="253" mass="28847">MLGVIGDIHGCVRTLDALLERLFGEYDIHRLVFLGDIVDRGRYSKEVCDLIIDLRKSYEVTLLLGNHEDVMLDYFHSSLRYGPKQFMKLGGDKTISSFTGGRFDRELAQGKDVSLSAYRYFEPYMDFFNSAVICDSVNYDFLKLHFSHAGIGDGSGNGDDESFSPQFRFVWSRNTDKRKTDYFGYTMVHGHTPVVKIDPQINPNKPYINRGKKGEICSINLDTGCVYGYFLSSMIVDDNGDFEFESVKYKDKG</sequence>
<dbReference type="Pfam" id="PF00149">
    <property type="entry name" value="Metallophos"/>
    <property type="match status" value="1"/>
</dbReference>
<dbReference type="EMBL" id="CP035108">
    <property type="protein sequence ID" value="QAR33366.1"/>
    <property type="molecule type" value="Genomic_DNA"/>
</dbReference>
<keyword evidence="3" id="KW-1185">Reference proteome</keyword>
<dbReference type="InterPro" id="IPR006186">
    <property type="entry name" value="Ser/Thr-sp_prot-phosphatase"/>
</dbReference>
<reference evidence="2 3" key="1">
    <citation type="submission" date="2019-01" db="EMBL/GenBank/DDBJ databases">
        <title>Geovibrio thiophilus DSM 11263, complete genome.</title>
        <authorList>
            <person name="Spring S."/>
            <person name="Bunk B."/>
            <person name="Sproer C."/>
        </authorList>
    </citation>
    <scope>NUCLEOTIDE SEQUENCE [LARGE SCALE GENOMIC DNA]</scope>
    <source>
        <strain evidence="2 3">DSM 11263</strain>
    </source>
</reference>
<dbReference type="CDD" id="cd00144">
    <property type="entry name" value="MPP_PPP_family"/>
    <property type="match status" value="1"/>
</dbReference>
<evidence type="ECO:0000259" key="1">
    <source>
        <dbReference type="Pfam" id="PF00149"/>
    </source>
</evidence>
<protein>
    <submittedName>
        <fullName evidence="2">Serine/threonine protein phosphatase</fullName>
    </submittedName>
</protein>
<dbReference type="InterPro" id="IPR004843">
    <property type="entry name" value="Calcineurin-like_PHP"/>
</dbReference>
<dbReference type="KEGG" id="gtl:EP073_08115"/>
<dbReference type="PANTHER" id="PTHR42850:SF4">
    <property type="entry name" value="ZINC-DEPENDENT ENDOPOLYPHOSPHATASE"/>
    <property type="match status" value="1"/>
</dbReference>
<dbReference type="InterPro" id="IPR029052">
    <property type="entry name" value="Metallo-depent_PP-like"/>
</dbReference>
<dbReference type="Gene3D" id="3.60.21.10">
    <property type="match status" value="1"/>
</dbReference>
<dbReference type="GO" id="GO:0110154">
    <property type="term" value="P:RNA decapping"/>
    <property type="evidence" value="ECO:0007669"/>
    <property type="project" value="TreeGrafter"/>
</dbReference>
<evidence type="ECO:0000313" key="2">
    <source>
        <dbReference type="EMBL" id="QAR33366.1"/>
    </source>
</evidence>
<proteinExistence type="predicted"/>
<dbReference type="PANTHER" id="PTHR42850">
    <property type="entry name" value="METALLOPHOSPHOESTERASE"/>
    <property type="match status" value="1"/>
</dbReference>
<name>A0A410JYU5_9BACT</name>
<dbReference type="GO" id="GO:0008803">
    <property type="term" value="F:bis(5'-nucleosyl)-tetraphosphatase (symmetrical) activity"/>
    <property type="evidence" value="ECO:0007669"/>
    <property type="project" value="TreeGrafter"/>
</dbReference>